<dbReference type="Proteomes" id="UP000824633">
    <property type="component" value="Chromosome"/>
</dbReference>
<reference evidence="2" key="1">
    <citation type="submission" date="2021-07" db="EMBL/GenBank/DDBJ databases">
        <title>Complete genome sequencing of a Clostridium isolate.</title>
        <authorList>
            <person name="Ueki A."/>
            <person name="Tonouchi A."/>
        </authorList>
    </citation>
    <scope>NUCLEOTIDE SEQUENCE [LARGE SCALE GENOMIC DNA]</scope>
    <source>
        <strain evidence="2">C5S11</strain>
    </source>
</reference>
<proteinExistence type="predicted"/>
<name>A0ABM7T3M0_9CLOT</name>
<organism evidence="1 2">
    <name type="scientific">Clostridium gelidum</name>
    <dbReference type="NCBI Taxonomy" id="704125"/>
    <lineage>
        <taxon>Bacteria</taxon>
        <taxon>Bacillati</taxon>
        <taxon>Bacillota</taxon>
        <taxon>Clostridia</taxon>
        <taxon>Eubacteriales</taxon>
        <taxon>Clostridiaceae</taxon>
        <taxon>Clostridium</taxon>
    </lineage>
</organism>
<keyword evidence="2" id="KW-1185">Reference proteome</keyword>
<dbReference type="RefSeq" id="WP_224037334.1">
    <property type="nucleotide sequence ID" value="NZ_AP024849.1"/>
</dbReference>
<sequence>MELNIDCNVKKYDMEVDHFDKMLETEIIFEYRLGNAGECCIGDDDGFSITIYRNGNLIYREYETESIEVKFKEFALPYNTIKHIYKLIKENNIEEIPESLDNGSKDGNSNRFVFYNIKRIIAWNIIDEEYKPEMLDKDYLKEYGENYYYECQVMKLFNAITAELLKIGYCLSLGSFNSQLAI</sequence>
<evidence type="ECO:0000313" key="2">
    <source>
        <dbReference type="Proteomes" id="UP000824633"/>
    </source>
</evidence>
<protein>
    <submittedName>
        <fullName evidence="1">Uncharacterized protein</fullName>
    </submittedName>
</protein>
<accession>A0ABM7T3M0</accession>
<evidence type="ECO:0000313" key="1">
    <source>
        <dbReference type="EMBL" id="BCZ45778.1"/>
    </source>
</evidence>
<dbReference type="EMBL" id="AP024849">
    <property type="protein sequence ID" value="BCZ45778.1"/>
    <property type="molecule type" value="Genomic_DNA"/>
</dbReference>
<gene>
    <name evidence="1" type="ORF">psyc5s11_18450</name>
</gene>